<dbReference type="PROSITE" id="PS51257">
    <property type="entry name" value="PROKAR_LIPOPROTEIN"/>
    <property type="match status" value="1"/>
</dbReference>
<dbReference type="STRING" id="683125.SAMN05660206_101257"/>
<accession>A0A1I6P345</accession>
<keyword evidence="2" id="KW-1185">Reference proteome</keyword>
<dbReference type="Proteomes" id="UP000198785">
    <property type="component" value="Unassembled WGS sequence"/>
</dbReference>
<dbReference type="InterPro" id="IPR041662">
    <property type="entry name" value="SusD-like_2"/>
</dbReference>
<dbReference type="InterPro" id="IPR011990">
    <property type="entry name" value="TPR-like_helical_dom_sf"/>
</dbReference>
<sequence length="485" mass="55413">MKKLFYILLGATSLLTTVSCTKDFDELNINPNLIDKVTPGSLVTPTVYGMSNYFTLRSYDFTWQIMQVGLPNPSVQLGIHRYDFMPTSGNGTWNTCYTWLRSVREMREAADAFNQPVYHAVASTLQAYIGGILTDSFGDVPFSEALLAEDGINQPKFDTQEEIYTRLINDLEEANKIYAGEGNMSGNDLLYNNDKTKWRKFNNSLLLRLLLRTSNQSTFDSYNRIRQILGNETEYPIFTSNADAALVTITGIAPYSYAWARRQDYVNFEAMSSFFVDMLNDMNDPRRPLFMTQASRMVDGAPQAIGYKGIPSAHSGDESQFDYSPSTPNGNLMIYDQIGTPIKQVMMSYAEVEFIKAETALHIGNQDLAKECYERGVTAAITQWNGGAIPVDYFDNEAAAFDGTLERVLDQKYLALFFNDYQQWYEYRRTGYPVLPKTEHMLHDGIMPSRFMYHSDVQRYNPENYKAAVDRIGKDDFHTKVWWEK</sequence>
<dbReference type="Pfam" id="PF12771">
    <property type="entry name" value="SusD-like_2"/>
    <property type="match status" value="1"/>
</dbReference>
<organism evidence="1 2">
    <name type="scientific">Sphingobacterium wenxiniae</name>
    <dbReference type="NCBI Taxonomy" id="683125"/>
    <lineage>
        <taxon>Bacteria</taxon>
        <taxon>Pseudomonadati</taxon>
        <taxon>Bacteroidota</taxon>
        <taxon>Sphingobacteriia</taxon>
        <taxon>Sphingobacteriales</taxon>
        <taxon>Sphingobacteriaceae</taxon>
        <taxon>Sphingobacterium</taxon>
    </lineage>
</organism>
<reference evidence="1 2" key="1">
    <citation type="submission" date="2016-10" db="EMBL/GenBank/DDBJ databases">
        <authorList>
            <person name="de Groot N.N."/>
        </authorList>
    </citation>
    <scope>NUCLEOTIDE SEQUENCE [LARGE SCALE GENOMIC DNA]</scope>
    <source>
        <strain evidence="1 2">DSM 22789</strain>
    </source>
</reference>
<name>A0A1I6P345_9SPHI</name>
<dbReference type="OrthoDB" id="9766256at2"/>
<dbReference type="RefSeq" id="WP_093363341.1">
    <property type="nucleotide sequence ID" value="NZ_FOZZ01000001.1"/>
</dbReference>
<dbReference type="EMBL" id="FOZZ01000001">
    <property type="protein sequence ID" value="SFS34602.1"/>
    <property type="molecule type" value="Genomic_DNA"/>
</dbReference>
<dbReference type="AlphaFoldDB" id="A0A1I6P345"/>
<dbReference type="SUPFAM" id="SSF48452">
    <property type="entry name" value="TPR-like"/>
    <property type="match status" value="1"/>
</dbReference>
<evidence type="ECO:0000313" key="1">
    <source>
        <dbReference type="EMBL" id="SFS34602.1"/>
    </source>
</evidence>
<dbReference type="Gene3D" id="1.25.40.390">
    <property type="match status" value="1"/>
</dbReference>
<evidence type="ECO:0000313" key="2">
    <source>
        <dbReference type="Proteomes" id="UP000198785"/>
    </source>
</evidence>
<proteinExistence type="predicted"/>
<protein>
    <submittedName>
        <fullName evidence="1">Starch-binding associating with outer membrane</fullName>
    </submittedName>
</protein>
<gene>
    <name evidence="1" type="ORF">SAMN05660206_101257</name>
</gene>